<feature type="domain" description="HPr" evidence="4">
    <location>
        <begin position="1"/>
        <end position="89"/>
    </location>
</feature>
<dbReference type="SUPFAM" id="SSF55594">
    <property type="entry name" value="HPr-like"/>
    <property type="match status" value="1"/>
</dbReference>
<dbReference type="AlphaFoldDB" id="A0A1B2DR01"/>
<name>A0A1B2DR01_9BACL</name>
<keyword evidence="2" id="KW-0963">Cytoplasm</keyword>
<dbReference type="Gene3D" id="3.30.1340.10">
    <property type="entry name" value="HPr-like"/>
    <property type="match status" value="1"/>
</dbReference>
<dbReference type="Pfam" id="PF00381">
    <property type="entry name" value="PTS-HPr"/>
    <property type="match status" value="1"/>
</dbReference>
<reference evidence="5" key="1">
    <citation type="submission" date="2016-08" db="EMBL/GenBank/DDBJ databases">
        <title>Complete Genome Seqeunce of Paenibacillus sp. BIHB 4019 from tea rhizoplane.</title>
        <authorList>
            <person name="Thakur R."/>
            <person name="Swarnkar M.K."/>
            <person name="Gulati A."/>
        </authorList>
    </citation>
    <scope>NUCLEOTIDE SEQUENCE [LARGE SCALE GENOMIC DNA]</scope>
    <source>
        <strain evidence="5">BIHB4019</strain>
    </source>
</reference>
<evidence type="ECO:0000256" key="1">
    <source>
        <dbReference type="ARBA" id="ARBA00004496"/>
    </source>
</evidence>
<keyword evidence="3" id="KW-0598">Phosphotransferase system</keyword>
<sequence>MQTRVLTIINVEGLHLRPAQVLANAAGQFTADIYVEVVGGGEANAKSVLGIIALGLEKGAEVKLSADGEDEEQAVAKLAELFEQGFGEQ</sequence>
<dbReference type="RefSeq" id="WP_099521062.1">
    <property type="nucleotide sequence ID" value="NZ_CP016808.1"/>
</dbReference>
<dbReference type="PRINTS" id="PR00107">
    <property type="entry name" value="PHOSPHOCPHPR"/>
</dbReference>
<evidence type="ECO:0000313" key="5">
    <source>
        <dbReference type="EMBL" id="ANY70128.1"/>
    </source>
</evidence>
<dbReference type="GO" id="GO:0005737">
    <property type="term" value="C:cytoplasm"/>
    <property type="evidence" value="ECO:0007669"/>
    <property type="project" value="UniProtKB-SubCell"/>
</dbReference>
<dbReference type="InterPro" id="IPR035895">
    <property type="entry name" value="HPr-like_sf"/>
</dbReference>
<evidence type="ECO:0000256" key="3">
    <source>
        <dbReference type="ARBA" id="ARBA00022683"/>
    </source>
</evidence>
<dbReference type="NCBIfam" id="TIGR01003">
    <property type="entry name" value="PTS_HPr_family"/>
    <property type="match status" value="1"/>
</dbReference>
<dbReference type="PROSITE" id="PS51350">
    <property type="entry name" value="PTS_HPR_DOM"/>
    <property type="match status" value="1"/>
</dbReference>
<gene>
    <name evidence="5" type="ORF">BBD42_29230</name>
</gene>
<dbReference type="InterPro" id="IPR000032">
    <property type="entry name" value="HPr-like"/>
</dbReference>
<dbReference type="PANTHER" id="PTHR33705">
    <property type="entry name" value="PHOSPHOCARRIER PROTEIN HPR"/>
    <property type="match status" value="1"/>
</dbReference>
<dbReference type="PANTHER" id="PTHR33705:SF2">
    <property type="entry name" value="PHOSPHOCARRIER PROTEIN NPR"/>
    <property type="match status" value="1"/>
</dbReference>
<protein>
    <recommendedName>
        <fullName evidence="4">HPr domain-containing protein</fullName>
    </recommendedName>
</protein>
<evidence type="ECO:0000259" key="4">
    <source>
        <dbReference type="PROSITE" id="PS51350"/>
    </source>
</evidence>
<comment type="subcellular location">
    <subcellularLocation>
        <location evidence="1">Cytoplasm</location>
    </subcellularLocation>
</comment>
<dbReference type="CDD" id="cd00367">
    <property type="entry name" value="PTS-HPr_like"/>
    <property type="match status" value="1"/>
</dbReference>
<evidence type="ECO:0000256" key="2">
    <source>
        <dbReference type="ARBA" id="ARBA00022490"/>
    </source>
</evidence>
<dbReference type="InterPro" id="IPR050399">
    <property type="entry name" value="HPr"/>
</dbReference>
<dbReference type="GO" id="GO:0009401">
    <property type="term" value="P:phosphoenolpyruvate-dependent sugar phosphotransferase system"/>
    <property type="evidence" value="ECO:0007669"/>
    <property type="project" value="UniProtKB-KW"/>
</dbReference>
<dbReference type="EMBL" id="CP016808">
    <property type="protein sequence ID" value="ANY70128.1"/>
    <property type="molecule type" value="Genomic_DNA"/>
</dbReference>
<proteinExistence type="predicted"/>
<accession>A0A1B2DR01</accession>
<organism evidence="5">
    <name type="scientific">Paenibacillus sp. BIHB 4019</name>
    <dbReference type="NCBI Taxonomy" id="1870819"/>
    <lineage>
        <taxon>Bacteria</taxon>
        <taxon>Bacillati</taxon>
        <taxon>Bacillota</taxon>
        <taxon>Bacilli</taxon>
        <taxon>Bacillales</taxon>
        <taxon>Paenibacillaceae</taxon>
        <taxon>Paenibacillus</taxon>
    </lineage>
</organism>